<accession>A0ABN5A1V2</accession>
<evidence type="ECO:0000313" key="2">
    <source>
        <dbReference type="Proteomes" id="UP000196710"/>
    </source>
</evidence>
<dbReference type="EMBL" id="CP021422">
    <property type="protein sequence ID" value="ASB40421.1"/>
    <property type="molecule type" value="Genomic_DNA"/>
</dbReference>
<name>A0ABN5A1V2_9FIRM</name>
<organism evidence="1 2">
    <name type="scientific">Acutalibacter muris</name>
    <dbReference type="NCBI Taxonomy" id="1796620"/>
    <lineage>
        <taxon>Bacteria</taxon>
        <taxon>Bacillati</taxon>
        <taxon>Bacillota</taxon>
        <taxon>Clostridia</taxon>
        <taxon>Eubacteriales</taxon>
        <taxon>Acutalibacteraceae</taxon>
        <taxon>Acutalibacter</taxon>
    </lineage>
</organism>
<evidence type="ECO:0008006" key="3">
    <source>
        <dbReference type="Google" id="ProtNLM"/>
    </source>
</evidence>
<evidence type="ECO:0000313" key="1">
    <source>
        <dbReference type="EMBL" id="ASB40421.1"/>
    </source>
</evidence>
<dbReference type="InterPro" id="IPR008651">
    <property type="entry name" value="Uncharacterised_HicB"/>
</dbReference>
<protein>
    <recommendedName>
        <fullName evidence="3">Toxin-antitoxin system HicB family antitoxin</fullName>
    </recommendedName>
</protein>
<proteinExistence type="predicted"/>
<gene>
    <name evidence="1" type="ORF">ADH66_06935</name>
</gene>
<reference evidence="2" key="1">
    <citation type="submission" date="2017-05" db="EMBL/GenBank/DDBJ databases">
        <title>Improved OligoMM genomes.</title>
        <authorList>
            <person name="Garzetti D."/>
        </authorList>
    </citation>
    <scope>NUCLEOTIDE SEQUENCE [LARGE SCALE GENOMIC DNA]</scope>
    <source>
        <strain evidence="2">KB18</strain>
    </source>
</reference>
<dbReference type="Pfam" id="PF05534">
    <property type="entry name" value="HicB"/>
    <property type="match status" value="1"/>
</dbReference>
<dbReference type="Proteomes" id="UP000196710">
    <property type="component" value="Chromosome"/>
</dbReference>
<sequence length="127" mass="14187">MADMQAGNTLQYKKYTCLVSYFNIKDCLTGRVLGMSQIPSFTSKTIEGIKGEFHRAVDDYIAACESEGKKPAQAFTGNYTVRTSPAIHEALALYAAQQEVKFSQIMQQAIGEFITNHNIEIPNREEN</sequence>
<keyword evidence="2" id="KW-1185">Reference proteome</keyword>